<keyword evidence="2" id="KW-1185">Reference proteome</keyword>
<sequence length="136" mass="15282">MKFSTISGASTLFCILTPVIGLIVELALIPVPDMNREFSLQCPNGPEYTKAELLQKVLLARQYMHPDKPEYDFPREYSNLPFGIPGDLWYYPMAEGPQPHIFVVFNLENRVAGAVSRTNDGNGPDVVQPCDFVYLD</sequence>
<evidence type="ECO:0000313" key="1">
    <source>
        <dbReference type="EMBL" id="VCU38982.1"/>
    </source>
</evidence>
<accession>A0A9X9L743</accession>
<organism evidence="1 2">
    <name type="scientific">Blumeria graminis f. sp. tritici</name>
    <dbReference type="NCBI Taxonomy" id="62690"/>
    <lineage>
        <taxon>Eukaryota</taxon>
        <taxon>Fungi</taxon>
        <taxon>Dikarya</taxon>
        <taxon>Ascomycota</taxon>
        <taxon>Pezizomycotina</taxon>
        <taxon>Leotiomycetes</taxon>
        <taxon>Erysiphales</taxon>
        <taxon>Erysiphaceae</taxon>
        <taxon>Blumeria</taxon>
    </lineage>
</organism>
<dbReference type="EMBL" id="LR026984">
    <property type="protein sequence ID" value="VCU38982.1"/>
    <property type="molecule type" value="Genomic_DNA"/>
</dbReference>
<dbReference type="Proteomes" id="UP000324639">
    <property type="component" value="Chromosome Bgt_-01"/>
</dbReference>
<proteinExistence type="predicted"/>
<evidence type="ECO:0000313" key="2">
    <source>
        <dbReference type="Proteomes" id="UP000324639"/>
    </source>
</evidence>
<reference evidence="1 2" key="1">
    <citation type="submission" date="2018-08" db="EMBL/GenBank/DDBJ databases">
        <authorList>
            <person name="Muller C M."/>
        </authorList>
    </citation>
    <scope>NUCLEOTIDE SEQUENCE [LARGE SCALE GENOMIC DNA]</scope>
</reference>
<gene>
    <name evidence="1" type="ORF">BGT96224V316_LOCUS232</name>
</gene>
<name>A0A9X9L743_BLUGR</name>
<protein>
    <submittedName>
        <fullName evidence="1">Bgt-50032</fullName>
    </submittedName>
</protein>
<dbReference type="AlphaFoldDB" id="A0A9X9L743"/>